<dbReference type="InterPro" id="IPR040632">
    <property type="entry name" value="Sulfotransfer_4"/>
</dbReference>
<proteinExistence type="predicted"/>
<keyword evidence="3" id="KW-1185">Reference proteome</keyword>
<evidence type="ECO:0000313" key="4">
    <source>
        <dbReference type="WBParaSite" id="ECPE_0000381701-mRNA-1"/>
    </source>
</evidence>
<dbReference type="SUPFAM" id="SSF52540">
    <property type="entry name" value="P-loop containing nucleoside triphosphate hydrolases"/>
    <property type="match status" value="1"/>
</dbReference>
<dbReference type="PANTHER" id="PTHR36978:SF4">
    <property type="entry name" value="P-LOOP CONTAINING NUCLEOSIDE TRIPHOSPHATE HYDROLASE PROTEIN"/>
    <property type="match status" value="1"/>
</dbReference>
<reference evidence="2 3" key="2">
    <citation type="submission" date="2018-11" db="EMBL/GenBank/DDBJ databases">
        <authorList>
            <consortium name="Pathogen Informatics"/>
        </authorList>
    </citation>
    <scope>NUCLEOTIDE SEQUENCE [LARGE SCALE GENOMIC DNA]</scope>
    <source>
        <strain evidence="2 3">Egypt</strain>
    </source>
</reference>
<dbReference type="Pfam" id="PF17784">
    <property type="entry name" value="Sulfotransfer_4"/>
    <property type="match status" value="1"/>
</dbReference>
<evidence type="ECO:0000313" key="3">
    <source>
        <dbReference type="Proteomes" id="UP000272942"/>
    </source>
</evidence>
<feature type="transmembrane region" description="Helical" evidence="1">
    <location>
        <begin position="243"/>
        <end position="263"/>
    </location>
</feature>
<name>A0A183AA27_9TREM</name>
<reference evidence="4" key="1">
    <citation type="submission" date="2016-06" db="UniProtKB">
        <authorList>
            <consortium name="WormBaseParasite"/>
        </authorList>
    </citation>
    <scope>IDENTIFICATION</scope>
</reference>
<keyword evidence="1" id="KW-1133">Transmembrane helix</keyword>
<evidence type="ECO:0000313" key="2">
    <source>
        <dbReference type="EMBL" id="VDP70662.1"/>
    </source>
</evidence>
<dbReference type="OrthoDB" id="272681at2759"/>
<accession>A0A183AA27</accession>
<evidence type="ECO:0000256" key="1">
    <source>
        <dbReference type="SAM" id="Phobius"/>
    </source>
</evidence>
<sequence length="268" mass="30736">MFASKLTERDQEDAPMLVIGAGVGRTGTLSLKIALEILYEKPCYHMTEIAHKHLDHVKLWIELHDRLVQDMDTELPQDVIRRIFKGYQLTTDHPGCVIYKQLMKMYPDAKVILTVRDPNTWIQSLRETVKPKRPLFGSGWLKTLKELIILTPGFEHMTDQSVSLALGKNLDLNDDEQMKQAFVRRNEEVKLVVPADRLLVFQVKEGWEPLCRFLGKPIPEVPFPHVNDRQSMKERLKQFQRRANIVVASSLILLGVALALGVFCSKLT</sequence>
<dbReference type="PANTHER" id="PTHR36978">
    <property type="entry name" value="P-LOOP CONTAINING NUCLEOTIDE TRIPHOSPHATE HYDROLASE"/>
    <property type="match status" value="1"/>
</dbReference>
<protein>
    <submittedName>
        <fullName evidence="4">NAD dependent epimerase/dehydratase</fullName>
    </submittedName>
</protein>
<dbReference type="EMBL" id="UZAN01040713">
    <property type="protein sequence ID" value="VDP70662.1"/>
    <property type="molecule type" value="Genomic_DNA"/>
</dbReference>
<organism evidence="4">
    <name type="scientific">Echinostoma caproni</name>
    <dbReference type="NCBI Taxonomy" id="27848"/>
    <lineage>
        <taxon>Eukaryota</taxon>
        <taxon>Metazoa</taxon>
        <taxon>Spiralia</taxon>
        <taxon>Lophotrochozoa</taxon>
        <taxon>Platyhelminthes</taxon>
        <taxon>Trematoda</taxon>
        <taxon>Digenea</taxon>
        <taxon>Plagiorchiida</taxon>
        <taxon>Echinostomata</taxon>
        <taxon>Echinostomatoidea</taxon>
        <taxon>Echinostomatidae</taxon>
        <taxon>Echinostoma</taxon>
    </lineage>
</organism>
<dbReference type="AlphaFoldDB" id="A0A183AA27"/>
<gene>
    <name evidence="2" type="ORF">ECPE_LOCUS3812</name>
</gene>
<dbReference type="Gene3D" id="3.40.50.300">
    <property type="entry name" value="P-loop containing nucleotide triphosphate hydrolases"/>
    <property type="match status" value="1"/>
</dbReference>
<dbReference type="Proteomes" id="UP000272942">
    <property type="component" value="Unassembled WGS sequence"/>
</dbReference>
<keyword evidence="1" id="KW-0812">Transmembrane</keyword>
<dbReference type="InterPro" id="IPR027417">
    <property type="entry name" value="P-loop_NTPase"/>
</dbReference>
<keyword evidence="1" id="KW-0472">Membrane</keyword>
<dbReference type="WBParaSite" id="ECPE_0000381701-mRNA-1">
    <property type="protein sequence ID" value="ECPE_0000381701-mRNA-1"/>
    <property type="gene ID" value="ECPE_0000381701"/>
</dbReference>